<evidence type="ECO:0008006" key="4">
    <source>
        <dbReference type="Google" id="ProtNLM"/>
    </source>
</evidence>
<organism evidence="2 3">
    <name type="scientific">Steinernema carpocapsae</name>
    <name type="common">Entomopathogenic nematode</name>
    <dbReference type="NCBI Taxonomy" id="34508"/>
    <lineage>
        <taxon>Eukaryota</taxon>
        <taxon>Metazoa</taxon>
        <taxon>Ecdysozoa</taxon>
        <taxon>Nematoda</taxon>
        <taxon>Chromadorea</taxon>
        <taxon>Rhabditida</taxon>
        <taxon>Tylenchina</taxon>
        <taxon>Panagrolaimomorpha</taxon>
        <taxon>Strongyloidoidea</taxon>
        <taxon>Steinernematidae</taxon>
        <taxon>Steinernema</taxon>
    </lineage>
</organism>
<reference evidence="2 3" key="2">
    <citation type="journal article" date="2019" name="G3 (Bethesda)">
        <title>Hybrid Assembly of the Genome of the Entomopathogenic Nematode Steinernema carpocapsae Identifies the X-Chromosome.</title>
        <authorList>
            <person name="Serra L."/>
            <person name="Macchietto M."/>
            <person name="Macias-Munoz A."/>
            <person name="McGill C.J."/>
            <person name="Rodriguez I.M."/>
            <person name="Rodriguez B."/>
            <person name="Murad R."/>
            <person name="Mortazavi A."/>
        </authorList>
    </citation>
    <scope>NUCLEOTIDE SEQUENCE [LARGE SCALE GENOMIC DNA]</scope>
    <source>
        <strain evidence="2 3">ALL</strain>
    </source>
</reference>
<dbReference type="SUPFAM" id="SSF81321">
    <property type="entry name" value="Family A G protein-coupled receptor-like"/>
    <property type="match status" value="1"/>
</dbReference>
<feature type="transmembrane region" description="Helical" evidence="1">
    <location>
        <begin position="101"/>
        <end position="124"/>
    </location>
</feature>
<feature type="transmembrane region" description="Helical" evidence="1">
    <location>
        <begin position="65"/>
        <end position="89"/>
    </location>
</feature>
<dbReference type="EMBL" id="AZBU02000003">
    <property type="protein sequence ID" value="TKR88697.1"/>
    <property type="molecule type" value="Genomic_DNA"/>
</dbReference>
<accession>A0A4U5NYG5</accession>
<name>A0A4U5NYG5_STECR</name>
<evidence type="ECO:0000313" key="3">
    <source>
        <dbReference type="Proteomes" id="UP000298663"/>
    </source>
</evidence>
<dbReference type="AlphaFoldDB" id="A0A4U5NYG5"/>
<feature type="transmembrane region" description="Helical" evidence="1">
    <location>
        <begin position="29"/>
        <end position="53"/>
    </location>
</feature>
<sequence length="232" mass="25952">MVNLSLVCYGNGTLILDRSTSGQTNRAQYMGALFLTLGCVFIPICSFVLSIFCRPSLIVNSGYKLLAITTFLDITNLISAALVCGFLALTNKTPCDGEVWILYYSYSSVALWLTYCSAAEVLALNRLLAFINPKLASILFDGNRCWLWILFIIGYPMVTTLTNLDKTYVFVPSAGVVYDVEYNLMHVISNLIKIGTMTIAYLMVFYKILKIKNKSGPNSNEDRIFQVKVIHR</sequence>
<keyword evidence="1" id="KW-0472">Membrane</keyword>
<dbReference type="PANTHER" id="PTHR23021">
    <property type="entry name" value="SERPENTINE RECEPTOR, CLASS T"/>
    <property type="match status" value="1"/>
</dbReference>
<keyword evidence="1" id="KW-1133">Transmembrane helix</keyword>
<evidence type="ECO:0000256" key="1">
    <source>
        <dbReference type="SAM" id="Phobius"/>
    </source>
</evidence>
<keyword evidence="1" id="KW-0812">Transmembrane</keyword>
<dbReference type="Pfam" id="PF10321">
    <property type="entry name" value="7TM_GPCR_Srt"/>
    <property type="match status" value="1"/>
</dbReference>
<evidence type="ECO:0000313" key="2">
    <source>
        <dbReference type="EMBL" id="TKR88697.1"/>
    </source>
</evidence>
<feature type="transmembrane region" description="Helical" evidence="1">
    <location>
        <begin position="145"/>
        <end position="164"/>
    </location>
</feature>
<proteinExistence type="predicted"/>
<dbReference type="Proteomes" id="UP000298663">
    <property type="component" value="Unassembled WGS sequence"/>
</dbReference>
<dbReference type="Gene3D" id="1.20.1070.10">
    <property type="entry name" value="Rhodopsin 7-helix transmembrane proteins"/>
    <property type="match status" value="1"/>
</dbReference>
<dbReference type="InterPro" id="IPR019425">
    <property type="entry name" value="7TM_GPCR_serpentine_rcpt_Srt"/>
</dbReference>
<reference evidence="2 3" key="1">
    <citation type="journal article" date="2015" name="Genome Biol.">
        <title>Comparative genomics of Steinernema reveals deeply conserved gene regulatory networks.</title>
        <authorList>
            <person name="Dillman A.R."/>
            <person name="Macchietto M."/>
            <person name="Porter C.F."/>
            <person name="Rogers A."/>
            <person name="Williams B."/>
            <person name="Antoshechkin I."/>
            <person name="Lee M.M."/>
            <person name="Goodwin Z."/>
            <person name="Lu X."/>
            <person name="Lewis E.E."/>
            <person name="Goodrich-Blair H."/>
            <person name="Stock S.P."/>
            <person name="Adams B.J."/>
            <person name="Sternberg P.W."/>
            <person name="Mortazavi A."/>
        </authorList>
    </citation>
    <scope>NUCLEOTIDE SEQUENCE [LARGE SCALE GENOMIC DNA]</scope>
    <source>
        <strain evidence="2 3">ALL</strain>
    </source>
</reference>
<feature type="transmembrane region" description="Helical" evidence="1">
    <location>
        <begin position="184"/>
        <end position="206"/>
    </location>
</feature>
<protein>
    <recommendedName>
        <fullName evidence="4">G-protein coupled receptors family 1 profile domain-containing protein</fullName>
    </recommendedName>
</protein>
<gene>
    <name evidence="2" type="ORF">L596_012901</name>
</gene>
<dbReference type="PANTHER" id="PTHR23021:SF26">
    <property type="entry name" value="SERPENTINE RECEPTOR, CLASS T"/>
    <property type="match status" value="1"/>
</dbReference>
<comment type="caution">
    <text evidence="2">The sequence shown here is derived from an EMBL/GenBank/DDBJ whole genome shotgun (WGS) entry which is preliminary data.</text>
</comment>
<keyword evidence="3" id="KW-1185">Reference proteome</keyword>